<feature type="transmembrane region" description="Helical" evidence="1">
    <location>
        <begin position="6"/>
        <end position="23"/>
    </location>
</feature>
<dbReference type="Proteomes" id="UP000193560">
    <property type="component" value="Unassembled WGS sequence"/>
</dbReference>
<dbReference type="EMBL" id="MCGE01000057">
    <property type="protein sequence ID" value="ORZ00100.1"/>
    <property type="molecule type" value="Genomic_DNA"/>
</dbReference>
<proteinExistence type="predicted"/>
<feature type="transmembrane region" description="Helical" evidence="1">
    <location>
        <begin position="92"/>
        <end position="117"/>
    </location>
</feature>
<keyword evidence="1" id="KW-0812">Transmembrane</keyword>
<name>A0A1X2HL49_9FUNG</name>
<keyword evidence="1" id="KW-1133">Transmembrane helix</keyword>
<evidence type="ECO:0000313" key="2">
    <source>
        <dbReference type="EMBL" id="ORZ00100.1"/>
    </source>
</evidence>
<sequence length="170" mass="18971">LFTRVSIISTIVFGLEFIASLLLDLNALLDSLFLFVVCVSVGRSVMPSLRHCKRCFQRLFYSFPSYWYAMSIFAIINGGDIGGSYSQVPKPMVIMVYVGFVFVVIALALFIASLALAGSSFTMLEFITYGQITIASSMIMWFFILFWIVAAISHRSIQLQSPSSFIGYGF</sequence>
<gene>
    <name evidence="2" type="ORF">BCR42DRAFT_429941</name>
</gene>
<feature type="transmembrane region" description="Helical" evidence="1">
    <location>
        <begin position="66"/>
        <end position="85"/>
    </location>
</feature>
<reference evidence="2 3" key="1">
    <citation type="submission" date="2016-07" db="EMBL/GenBank/DDBJ databases">
        <title>Pervasive Adenine N6-methylation of Active Genes in Fungi.</title>
        <authorList>
            <consortium name="DOE Joint Genome Institute"/>
            <person name="Mondo S.J."/>
            <person name="Dannebaum R.O."/>
            <person name="Kuo R.C."/>
            <person name="Labutti K."/>
            <person name="Haridas S."/>
            <person name="Kuo A."/>
            <person name="Salamov A."/>
            <person name="Ahrendt S.R."/>
            <person name="Lipzen A."/>
            <person name="Sullivan W."/>
            <person name="Andreopoulos W.B."/>
            <person name="Clum A."/>
            <person name="Lindquist E."/>
            <person name="Daum C."/>
            <person name="Ramamoorthy G.K."/>
            <person name="Gryganskyi A."/>
            <person name="Culley D."/>
            <person name="Magnuson J.K."/>
            <person name="James T.Y."/>
            <person name="O'Malley M.A."/>
            <person name="Stajich J.E."/>
            <person name="Spatafora J.W."/>
            <person name="Visel A."/>
            <person name="Grigoriev I.V."/>
        </authorList>
    </citation>
    <scope>NUCLEOTIDE SEQUENCE [LARGE SCALE GENOMIC DNA]</scope>
    <source>
        <strain evidence="2 3">NRRL 1336</strain>
    </source>
</reference>
<dbReference type="AlphaFoldDB" id="A0A1X2HL49"/>
<comment type="caution">
    <text evidence="2">The sequence shown here is derived from an EMBL/GenBank/DDBJ whole genome shotgun (WGS) entry which is preliminary data.</text>
</comment>
<evidence type="ECO:0000313" key="3">
    <source>
        <dbReference type="Proteomes" id="UP000193560"/>
    </source>
</evidence>
<keyword evidence="1" id="KW-0472">Membrane</keyword>
<organism evidence="2 3">
    <name type="scientific">Absidia repens</name>
    <dbReference type="NCBI Taxonomy" id="90262"/>
    <lineage>
        <taxon>Eukaryota</taxon>
        <taxon>Fungi</taxon>
        <taxon>Fungi incertae sedis</taxon>
        <taxon>Mucoromycota</taxon>
        <taxon>Mucoromycotina</taxon>
        <taxon>Mucoromycetes</taxon>
        <taxon>Mucorales</taxon>
        <taxon>Cunninghamellaceae</taxon>
        <taxon>Absidia</taxon>
    </lineage>
</organism>
<evidence type="ECO:0000256" key="1">
    <source>
        <dbReference type="SAM" id="Phobius"/>
    </source>
</evidence>
<feature type="transmembrane region" description="Helical" evidence="1">
    <location>
        <begin position="129"/>
        <end position="152"/>
    </location>
</feature>
<keyword evidence="3" id="KW-1185">Reference proteome</keyword>
<feature type="non-terminal residue" evidence="2">
    <location>
        <position position="1"/>
    </location>
</feature>
<accession>A0A1X2HL49</accession>
<protein>
    <submittedName>
        <fullName evidence="2">Uncharacterized protein</fullName>
    </submittedName>
</protein>